<dbReference type="EMBL" id="CP033138">
    <property type="protein sequence ID" value="AYO18093.1"/>
    <property type="molecule type" value="Genomic_DNA"/>
</dbReference>
<dbReference type="SUPFAM" id="SSF49373">
    <property type="entry name" value="Invasin/intimin cell-adhesion fragments"/>
    <property type="match status" value="1"/>
</dbReference>
<evidence type="ECO:0000313" key="4">
    <source>
        <dbReference type="Proteomes" id="UP000390336"/>
    </source>
</evidence>
<dbReference type="Proteomes" id="UP000390336">
    <property type="component" value="Chromosome 1"/>
</dbReference>
<proteinExistence type="predicted"/>
<evidence type="ECO:0000313" key="2">
    <source>
        <dbReference type="EMBL" id="QGH47263.1"/>
    </source>
</evidence>
<dbReference type="PANTHER" id="PTHR35861">
    <property type="match status" value="1"/>
</dbReference>
<dbReference type="AlphaFoldDB" id="A0AAP9GBJ6"/>
<reference evidence="2 4" key="1">
    <citation type="journal article" date="2015" name="Genome Announc.">
        <title>Draft Genome Sequence of Vibrio owensii Strain SH-14, Which Causes Shrimp Acute Hepatopancreatic Necrosis Disease.</title>
        <authorList>
            <person name="Liu L."/>
            <person name="Xiao J."/>
            <person name="Xia X."/>
            <person name="Pan Y."/>
            <person name="Yan S."/>
            <person name="Wang Y."/>
        </authorList>
    </citation>
    <scope>NUCLEOTIDE SEQUENCE [LARGE SCALE GENOMIC DNA]</scope>
    <source>
        <strain evidence="2 4">SH14</strain>
    </source>
</reference>
<evidence type="ECO:0000313" key="3">
    <source>
        <dbReference type="Proteomes" id="UP000272136"/>
    </source>
</evidence>
<dbReference type="Gene3D" id="2.60.40.1080">
    <property type="match status" value="2"/>
</dbReference>
<reference evidence="2" key="3">
    <citation type="submission" date="2019-11" db="EMBL/GenBank/DDBJ databases">
        <title>Complete genome sequence of Vibrio owensii SH-14 isolated from shrimp with acute hepatopancreatic necrosis diease.</title>
        <authorList>
            <person name="Liang X."/>
            <person name="Wang Y."/>
        </authorList>
    </citation>
    <scope>NUCLEOTIDE SEQUENCE</scope>
    <source>
        <strain evidence="2">SH14</strain>
    </source>
</reference>
<dbReference type="EMBL" id="CP045859">
    <property type="protein sequence ID" value="QGH47263.1"/>
    <property type="molecule type" value="Genomic_DNA"/>
</dbReference>
<reference evidence="1 3" key="2">
    <citation type="submission" date="2018-10" db="EMBL/GenBank/DDBJ databases">
        <title>Whole Genome of Vibrio owensii strain 170502, isolated from Acute Hepatopancreatic Necrosis Disease (AHPND) shrimp.</title>
        <authorList>
            <person name="Yan M."/>
            <person name="Wang X."/>
            <person name="Wang Y."/>
        </authorList>
    </citation>
    <scope>NUCLEOTIDE SEQUENCE [LARGE SCALE GENOMIC DNA]</scope>
    <source>
        <strain evidence="1 3">1700302</strain>
    </source>
</reference>
<evidence type="ECO:0000313" key="1">
    <source>
        <dbReference type="EMBL" id="AYO18093.1"/>
    </source>
</evidence>
<keyword evidence="3" id="KW-1185">Reference proteome</keyword>
<dbReference type="RefSeq" id="WP_054824821.1">
    <property type="nucleotide sequence ID" value="NZ_CP033138.1"/>
</dbReference>
<sequence length="594" mass="64119">MSDVQLHGVRTTESISGTVAVVEQSSSVMSIFGTSELLEPGDFYHYSNGDDLKAAVGDGSIRDAMHRIFGSYVSNNSVVVVPLGKPGDFEEPEYPEHSGVSFSSSTATIYLDEGAQLPVTIWNSPGLETTFTSDDELVATVDADGVVTPVAAGSCVITLEVPFGDTPLSKESMSYTLTIEGTRPDESVPNGATLSSSDADGYVGTAGAFGADGTIVTLTNPMDLSVQYECSDESIALIDATTGDVTPLMDGDVTITMTLVGKEIDGVLYDSSVLTYNLSVMTIADPLLAAFMEALPLLRKCYQRLGFSPKLHLAPGILHKPGALGQADAAIKSIRGMWFADPPTSVTTWEEARAFKNQYTSQRIVVGWPRPFVLDETTGAQKADWLAPSLAGLAAMVDKNLTGDALINTGYWCSPSNYLLPDVISPTIELEYIYNDPDTEVNYLNQNGIVTLVNRGGWRAWGNYSCAWPDTSNALSFIAWRRTMDVIEEAIEIVTQQFLDKPMFNSPSNFNSTMAGRVRDTVNDYLASKVGEGLVFYSIEILAEDNPLASLQKGVITYRYKGTPPVPMQQVEYKAEVYVEGLESAFNQMLGSTS</sequence>
<name>A0AAP9GBJ6_9VIBR</name>
<accession>A0AAP9GBJ6</accession>
<organism evidence="2 4">
    <name type="scientific">Vibrio owensii</name>
    <dbReference type="NCBI Taxonomy" id="696485"/>
    <lineage>
        <taxon>Bacteria</taxon>
        <taxon>Pseudomonadati</taxon>
        <taxon>Pseudomonadota</taxon>
        <taxon>Gammaproteobacteria</taxon>
        <taxon>Vibrionales</taxon>
        <taxon>Vibrionaceae</taxon>
        <taxon>Vibrio</taxon>
    </lineage>
</organism>
<dbReference type="InterPro" id="IPR052042">
    <property type="entry name" value="Tail_sheath_structural"/>
</dbReference>
<protein>
    <submittedName>
        <fullName evidence="2">Phage tail protein</fullName>
    </submittedName>
</protein>
<dbReference type="Proteomes" id="UP000272136">
    <property type="component" value="Chromosome 2"/>
</dbReference>
<gene>
    <name evidence="2" type="ORF">APZ19_09270</name>
    <name evidence="1" type="ORF">D0812_27525</name>
</gene>
<dbReference type="InterPro" id="IPR008964">
    <property type="entry name" value="Invasin/intimin_cell_adhesion"/>
</dbReference>
<dbReference type="PANTHER" id="PTHR35861:SF2">
    <property type="entry name" value="FELS-2 PROPHAGE PROTEIN"/>
    <property type="match status" value="1"/>
</dbReference>